<sequence length="389" mass="41801">MSTTSQSAPESSSTSASTDPEYGKLIFHGKVTQGSPHIGTETVSSSRQVDDVENLISNNALLSRLKPQSTHMVDLVGIKEDTMGVEHVEPSLFSSRQFSLPGSISEAASHAKLSQEILYARNRNKSHSDLSLSLGLCNELNFNTSGLESSSFVYDRRTSSLPFESVRTLAQQKRAITPGSHEENSAASKRLKAMESPAAQLTIFYDGAVHIYNDVPQDRAKAIMLLAESANAGSSQSAPQSVQTRFATQSPISNPSPYILKHSSALDTVHRNAHDSGRSSASACKALSGLQPTGNVSYTALPQARRISLHRFLRKRTERTRAVSPNVANQNMESALALRRSRSSSPSATNCRAASPAALLSRSPCRPASAYGDYTCTLNNSNEVSITSS</sequence>
<dbReference type="Proteomes" id="UP001162992">
    <property type="component" value="Chromosome 19"/>
</dbReference>
<comment type="caution">
    <text evidence="1">The sequence shown here is derived from an EMBL/GenBank/DDBJ whole genome shotgun (WGS) entry which is preliminary data.</text>
</comment>
<gene>
    <name evidence="1" type="ORF">O6H91_19G064800</name>
</gene>
<name>A0ACC2AW08_DIPCM</name>
<evidence type="ECO:0000313" key="2">
    <source>
        <dbReference type="Proteomes" id="UP001162992"/>
    </source>
</evidence>
<accession>A0ACC2AW08</accession>
<keyword evidence="2" id="KW-1185">Reference proteome</keyword>
<proteinExistence type="predicted"/>
<evidence type="ECO:0000313" key="1">
    <source>
        <dbReference type="EMBL" id="KAJ7521719.1"/>
    </source>
</evidence>
<organism evidence="1 2">
    <name type="scientific">Diphasiastrum complanatum</name>
    <name type="common">Issler's clubmoss</name>
    <name type="synonym">Lycopodium complanatum</name>
    <dbReference type="NCBI Taxonomy" id="34168"/>
    <lineage>
        <taxon>Eukaryota</taxon>
        <taxon>Viridiplantae</taxon>
        <taxon>Streptophyta</taxon>
        <taxon>Embryophyta</taxon>
        <taxon>Tracheophyta</taxon>
        <taxon>Lycopodiopsida</taxon>
        <taxon>Lycopodiales</taxon>
        <taxon>Lycopodiaceae</taxon>
        <taxon>Lycopodioideae</taxon>
        <taxon>Diphasiastrum</taxon>
    </lineage>
</organism>
<reference evidence="2" key="1">
    <citation type="journal article" date="2024" name="Proc. Natl. Acad. Sci. U.S.A.">
        <title>Extraordinary preservation of gene collinearity over three hundred million years revealed in homosporous lycophytes.</title>
        <authorList>
            <person name="Li C."/>
            <person name="Wickell D."/>
            <person name="Kuo L.Y."/>
            <person name="Chen X."/>
            <person name="Nie B."/>
            <person name="Liao X."/>
            <person name="Peng D."/>
            <person name="Ji J."/>
            <person name="Jenkins J."/>
            <person name="Williams M."/>
            <person name="Shu S."/>
            <person name="Plott C."/>
            <person name="Barry K."/>
            <person name="Rajasekar S."/>
            <person name="Grimwood J."/>
            <person name="Han X."/>
            <person name="Sun S."/>
            <person name="Hou Z."/>
            <person name="He W."/>
            <person name="Dai G."/>
            <person name="Sun C."/>
            <person name="Schmutz J."/>
            <person name="Leebens-Mack J.H."/>
            <person name="Li F.W."/>
            <person name="Wang L."/>
        </authorList>
    </citation>
    <scope>NUCLEOTIDE SEQUENCE [LARGE SCALE GENOMIC DNA]</scope>
    <source>
        <strain evidence="2">cv. PW_Plant_1</strain>
    </source>
</reference>
<dbReference type="EMBL" id="CM055110">
    <property type="protein sequence ID" value="KAJ7521719.1"/>
    <property type="molecule type" value="Genomic_DNA"/>
</dbReference>
<protein>
    <submittedName>
        <fullName evidence="1">Uncharacterized protein</fullName>
    </submittedName>
</protein>